<dbReference type="InterPro" id="IPR036259">
    <property type="entry name" value="MFS_trans_sf"/>
</dbReference>
<dbReference type="GO" id="GO:0015293">
    <property type="term" value="F:symporter activity"/>
    <property type="evidence" value="ECO:0007669"/>
    <property type="project" value="InterPro"/>
</dbReference>
<evidence type="ECO:0000259" key="2">
    <source>
        <dbReference type="PROSITE" id="PS50850"/>
    </source>
</evidence>
<comment type="caution">
    <text evidence="3">The sequence shown here is derived from an EMBL/GenBank/DDBJ whole genome shotgun (WGS) entry which is preliminary data.</text>
</comment>
<dbReference type="AlphaFoldDB" id="K1SYN5"/>
<proteinExistence type="predicted"/>
<dbReference type="PANTHER" id="PTHR11328:SF24">
    <property type="entry name" value="MAJOR FACILITATOR SUPERFAMILY (MFS) PROFILE DOMAIN-CONTAINING PROTEIN"/>
    <property type="match status" value="1"/>
</dbReference>
<feature type="transmembrane region" description="Helical" evidence="1">
    <location>
        <begin position="52"/>
        <end position="74"/>
    </location>
</feature>
<feature type="non-terminal residue" evidence="3">
    <location>
        <position position="1"/>
    </location>
</feature>
<dbReference type="PANTHER" id="PTHR11328">
    <property type="entry name" value="MAJOR FACILITATOR SUPERFAMILY DOMAIN-CONTAINING PROTEIN"/>
    <property type="match status" value="1"/>
</dbReference>
<dbReference type="Pfam" id="PF13347">
    <property type="entry name" value="MFS_2"/>
    <property type="match status" value="1"/>
</dbReference>
<feature type="transmembrane region" description="Helical" evidence="1">
    <location>
        <begin position="170"/>
        <end position="190"/>
    </location>
</feature>
<dbReference type="InterPro" id="IPR020846">
    <property type="entry name" value="MFS_dom"/>
</dbReference>
<sequence>HNALIPELVQDGPMRVNAYTISSFFFVTGSALGYVSPLIVNGFKSAGMATLGAWRMTFGIFTAIGIVLLIIPAFTIKEKDYVHSVIPNVTLKDSLKHAFSNKHFRIVTLGQLLENTGMAFFQACIMYYVTSLMGLAETYSVLILAISIAGSLALYPLVNKFAKRKGKKLPVILGCIVFSIAEIVICFSDKIPGNKLVLACVFALFVSFPFAVLNVLPGAMMADIIQYDTVVTGINQEGIFGAAKSFIVKMGNSLAIMIVPSLVVTGAAAGENVGVLGLKLTAVAGSLFCILAIFVLLRYREKE</sequence>
<dbReference type="PROSITE" id="PS50850">
    <property type="entry name" value="MFS"/>
    <property type="match status" value="1"/>
</dbReference>
<evidence type="ECO:0000313" key="3">
    <source>
        <dbReference type="EMBL" id="EKC65742.1"/>
    </source>
</evidence>
<feature type="transmembrane region" description="Helical" evidence="1">
    <location>
        <begin position="139"/>
        <end position="158"/>
    </location>
</feature>
<name>K1SYN5_9ZZZZ</name>
<dbReference type="SUPFAM" id="SSF103473">
    <property type="entry name" value="MFS general substrate transporter"/>
    <property type="match status" value="1"/>
</dbReference>
<dbReference type="EMBL" id="AJWZ01004329">
    <property type="protein sequence ID" value="EKC65742.1"/>
    <property type="molecule type" value="Genomic_DNA"/>
</dbReference>
<dbReference type="InterPro" id="IPR039672">
    <property type="entry name" value="MFS_2"/>
</dbReference>
<gene>
    <name evidence="3" type="ORF">OBE_06302</name>
</gene>
<protein>
    <submittedName>
        <fullName evidence="3">Major facilitator superfamily transporter</fullName>
    </submittedName>
</protein>
<dbReference type="GO" id="GO:0005886">
    <property type="term" value="C:plasma membrane"/>
    <property type="evidence" value="ECO:0007669"/>
    <property type="project" value="TreeGrafter"/>
</dbReference>
<accession>K1SYN5</accession>
<feature type="domain" description="Major facilitator superfamily (MFS) profile" evidence="2">
    <location>
        <begin position="1"/>
        <end position="303"/>
    </location>
</feature>
<keyword evidence="1" id="KW-0812">Transmembrane</keyword>
<feature type="transmembrane region" description="Helical" evidence="1">
    <location>
        <begin position="18"/>
        <end position="40"/>
    </location>
</feature>
<feature type="transmembrane region" description="Helical" evidence="1">
    <location>
        <begin position="276"/>
        <end position="297"/>
    </location>
</feature>
<keyword evidence="1" id="KW-0472">Membrane</keyword>
<dbReference type="GO" id="GO:0008643">
    <property type="term" value="P:carbohydrate transport"/>
    <property type="evidence" value="ECO:0007669"/>
    <property type="project" value="InterPro"/>
</dbReference>
<dbReference type="Gene3D" id="1.20.1250.20">
    <property type="entry name" value="MFS general substrate transporter like domains"/>
    <property type="match status" value="1"/>
</dbReference>
<keyword evidence="1" id="KW-1133">Transmembrane helix</keyword>
<evidence type="ECO:0000256" key="1">
    <source>
        <dbReference type="SAM" id="Phobius"/>
    </source>
</evidence>
<feature type="transmembrane region" description="Helical" evidence="1">
    <location>
        <begin position="196"/>
        <end position="216"/>
    </location>
</feature>
<feature type="non-terminal residue" evidence="3">
    <location>
        <position position="303"/>
    </location>
</feature>
<reference evidence="3" key="1">
    <citation type="journal article" date="2013" name="Environ. Microbiol.">
        <title>Microbiota from the distal guts of lean and obese adolescents exhibit partial functional redundancy besides clear differences in community structure.</title>
        <authorList>
            <person name="Ferrer M."/>
            <person name="Ruiz A."/>
            <person name="Lanza F."/>
            <person name="Haange S.B."/>
            <person name="Oberbach A."/>
            <person name="Till H."/>
            <person name="Bargiela R."/>
            <person name="Campoy C."/>
            <person name="Segura M.T."/>
            <person name="Richter M."/>
            <person name="von Bergen M."/>
            <person name="Seifert J."/>
            <person name="Suarez A."/>
        </authorList>
    </citation>
    <scope>NUCLEOTIDE SEQUENCE</scope>
</reference>
<organism evidence="3">
    <name type="scientific">human gut metagenome</name>
    <dbReference type="NCBI Taxonomy" id="408170"/>
    <lineage>
        <taxon>unclassified sequences</taxon>
        <taxon>metagenomes</taxon>
        <taxon>organismal metagenomes</taxon>
    </lineage>
</organism>